<evidence type="ECO:0000256" key="6">
    <source>
        <dbReference type="ARBA" id="ARBA00022839"/>
    </source>
</evidence>
<dbReference type="InterPro" id="IPR014141">
    <property type="entry name" value="DNA_helicase_suRexB"/>
</dbReference>
<dbReference type="GO" id="GO:0004386">
    <property type="term" value="F:helicase activity"/>
    <property type="evidence" value="ECO:0007669"/>
    <property type="project" value="UniProtKB-KW"/>
</dbReference>
<evidence type="ECO:0000313" key="13">
    <source>
        <dbReference type="EMBL" id="TYC46607.1"/>
    </source>
</evidence>
<sequence>MTLNILMGNGRHDLRGEMLENIQQQFQQHSALAVYYIVPNHVKFDSEVDVLQRFSIINGNDETKLYAQSRLQVYSLTRLAWALMKNTPEDQPDIIAPTGLFMMVSNILREQADKLPVFSRMQAKSGFVAALVSQLVELRASNVTPENLLEILEQSADNVFLRQTLNAKLRDLAIVSEIFNQLMGNNQITNQEVLLTFAKQLSTFDLSNVAFYFDGFNGFTSAEMMVVNQLVIKYPVTISILGNTKQLGHQQSGDVFFKPMTTVQQLTDVAQMAQQEVKVVAAKQERKQSRTSRQVLEAWESLGEYRPFKGSRNDVNLKAFAAENPITEIKEVARRIRASLAENPELHLRDIIILARDLTPYEAHIKAIMAQFDLPYFLDVDINMMNHPLVELILNLLGPNKFNYQTILAILKTGLLRPISDNKLVSRDEFFDIVSYMDNYLYAYRPYESKWRDFSREFKLFQVTRDNDDTEVSKDEKINHRLEYLRHFIVDAFDELDQGFSQAQNLRQSVTHLILWLQKYHVTEALIEQKNDFIAQGDLSRAQQIEEVWQMFTQTLDEMVNIDGTRQVSLIDMVTTLQAGLSGAKFSGIPNNLDQLMISEAGIVQSTQYKQLYFIGGTRQNLPAQSKTTALINDAERTIVQPALQQGSNPRYLQNTAQQQMAEENLLFYGSLMSSTGDITLSYPILEPSGQIAEMSPFFKRLVDTFSSEVNIVNSTPDNATLLLKNYIGTARSTLSDLVKIMPQYAKTSAFKAIQNIISNTTQKRLEIVLSAPYYKNKTEKLKPELVMRLFGQQLNVSISQLESYYNNPFGYFLQYGLKLRERVTNELNVAQTGTFYHAILENVLHDLIIKNQSLRDVTGDELRSLVRRHIQSQLNLPAFEMLNESGKMRATTSYLGKVSEQLVLNLQAAARENASKPQAVEQLFGFSKQSLPPLIFPRLRVRGKIDRFDKQDLTGEFGTIIDYKSNGKTFNWGQAYDGLQMQLLTYWDAAQQNAEKLGIQAVGGAFFAKIAPEKTKLNDKINLEQLFSGSLLPETFKYRGLFISESAYVEALATLEPKEKSRHYPLAILQTGKIGKSGVDAVEPDEFELLLQHNRENIVTAGDLILAGYFPIMPVEGGLTYSPYLDIIRFDRALGDIYKMQSPADKNAIIQLLKGGKD</sequence>
<dbReference type="HAMAP" id="MF_01453">
    <property type="entry name" value="AddB_type2"/>
    <property type="match status" value="1"/>
</dbReference>
<comment type="similarity">
    <text evidence="10">Belongs to the helicase family. AddB/RexB type 2 subfamily.</text>
</comment>
<dbReference type="GO" id="GO:0003690">
    <property type="term" value="F:double-stranded DNA binding"/>
    <property type="evidence" value="ECO:0007669"/>
    <property type="project" value="UniProtKB-UniRule"/>
</dbReference>
<gene>
    <name evidence="10" type="primary">rexB</name>
    <name evidence="13" type="ORF">ESZ47_00275</name>
</gene>
<evidence type="ECO:0000256" key="3">
    <source>
        <dbReference type="ARBA" id="ARBA00022763"/>
    </source>
</evidence>
<dbReference type="GO" id="GO:0005524">
    <property type="term" value="F:ATP binding"/>
    <property type="evidence" value="ECO:0007669"/>
    <property type="project" value="UniProtKB-UniRule"/>
</dbReference>
<dbReference type="AlphaFoldDB" id="A0A6P2CQI2"/>
<dbReference type="PANTHER" id="PTHR30591:SF1">
    <property type="entry name" value="RECBCD ENZYME SUBUNIT RECC"/>
    <property type="match status" value="1"/>
</dbReference>
<organism evidence="13 14">
    <name type="scientific">Leuconostoc litchii</name>
    <dbReference type="NCBI Taxonomy" id="1981069"/>
    <lineage>
        <taxon>Bacteria</taxon>
        <taxon>Bacillati</taxon>
        <taxon>Bacillota</taxon>
        <taxon>Bacilli</taxon>
        <taxon>Lactobacillales</taxon>
        <taxon>Lactobacillaceae</taxon>
        <taxon>Leuconostoc</taxon>
    </lineage>
</organism>
<dbReference type="PANTHER" id="PTHR30591">
    <property type="entry name" value="RECBCD ENZYME SUBUNIT RECC"/>
    <property type="match status" value="1"/>
</dbReference>
<keyword evidence="3 10" id="KW-0227">DNA damage</keyword>
<keyword evidence="8 10" id="KW-0238">DNA-binding</keyword>
<comment type="function">
    <text evidence="10">The heterodimer acts as both an ATP-dependent DNA helicase and an ATP-dependent, dual-direction single-stranded exonuclease. Recognizes the chi site generating a DNA molecule suitable for the initiation of homologous recombination. This subunit has 5' -&gt; 3' nuclease activity but not helicase activity.</text>
</comment>
<feature type="domain" description="ATP-dependent helicase/deoxyribonuclease subunit B N-terminal" evidence="12">
    <location>
        <begin position="16"/>
        <end position="291"/>
    </location>
</feature>
<dbReference type="InterPro" id="IPR049035">
    <property type="entry name" value="ADDB_N"/>
</dbReference>
<keyword evidence="2 10" id="KW-0547">Nucleotide-binding</keyword>
<dbReference type="OrthoDB" id="9758506at2"/>
<evidence type="ECO:0000256" key="2">
    <source>
        <dbReference type="ARBA" id="ARBA00022741"/>
    </source>
</evidence>
<evidence type="ECO:0000256" key="4">
    <source>
        <dbReference type="ARBA" id="ARBA00022801"/>
    </source>
</evidence>
<evidence type="ECO:0000256" key="9">
    <source>
        <dbReference type="ARBA" id="ARBA00023204"/>
    </source>
</evidence>
<evidence type="ECO:0000256" key="1">
    <source>
        <dbReference type="ARBA" id="ARBA00022722"/>
    </source>
</evidence>
<keyword evidence="9 10" id="KW-0234">DNA repair</keyword>
<dbReference type="InterPro" id="IPR011604">
    <property type="entry name" value="PDDEXK-like_dom_sf"/>
</dbReference>
<dbReference type="InterPro" id="IPR038726">
    <property type="entry name" value="PDDEXK_AddAB-type"/>
</dbReference>
<evidence type="ECO:0000259" key="11">
    <source>
        <dbReference type="Pfam" id="PF12705"/>
    </source>
</evidence>
<evidence type="ECO:0000256" key="5">
    <source>
        <dbReference type="ARBA" id="ARBA00022806"/>
    </source>
</evidence>
<comment type="caution">
    <text evidence="13">The sequence shown here is derived from an EMBL/GenBank/DDBJ whole genome shotgun (WGS) entry which is preliminary data.</text>
</comment>
<evidence type="ECO:0000256" key="10">
    <source>
        <dbReference type="HAMAP-Rule" id="MF_01453"/>
    </source>
</evidence>
<evidence type="ECO:0000256" key="8">
    <source>
        <dbReference type="ARBA" id="ARBA00023125"/>
    </source>
</evidence>
<dbReference type="GO" id="GO:0008409">
    <property type="term" value="F:5'-3' exonuclease activity"/>
    <property type="evidence" value="ECO:0007669"/>
    <property type="project" value="UniProtKB-UniRule"/>
</dbReference>
<proteinExistence type="inferred from homology"/>
<dbReference type="SUPFAM" id="SSF52540">
    <property type="entry name" value="P-loop containing nucleoside triphosphate hydrolases"/>
    <property type="match status" value="1"/>
</dbReference>
<reference evidence="13 14" key="1">
    <citation type="submission" date="2019-01" db="EMBL/GenBank/DDBJ databases">
        <title>Leuconostoc litchii sp. nov., a novel lactic acid bacterium isolated from lychee.</title>
        <authorList>
            <person name="Wang L.-T."/>
        </authorList>
    </citation>
    <scope>NUCLEOTIDE SEQUENCE [LARGE SCALE GENOMIC DNA]</scope>
    <source>
        <strain evidence="13 14">MB7</strain>
    </source>
</reference>
<keyword evidence="14" id="KW-1185">Reference proteome</keyword>
<comment type="subunit">
    <text evidence="10">Heterodimer of AddA and RexB.</text>
</comment>
<keyword evidence="6 10" id="KW-0269">Exonuclease</keyword>
<dbReference type="Pfam" id="PF12705">
    <property type="entry name" value="PDDEXK_1"/>
    <property type="match status" value="1"/>
</dbReference>
<feature type="domain" description="PD-(D/E)XK endonuclease-like" evidence="11">
    <location>
        <begin position="797"/>
        <end position="1116"/>
    </location>
</feature>
<dbReference type="RefSeq" id="WP_148603702.1">
    <property type="nucleotide sequence ID" value="NZ_SDGY01000001.1"/>
</dbReference>
<dbReference type="GO" id="GO:0000724">
    <property type="term" value="P:double-strand break repair via homologous recombination"/>
    <property type="evidence" value="ECO:0007669"/>
    <property type="project" value="UniProtKB-UniRule"/>
</dbReference>
<accession>A0A6P2CQI2</accession>
<comment type="caution">
    <text evidence="10">Lacks conserved residue(s) required for the propagation of feature annotation.</text>
</comment>
<evidence type="ECO:0000256" key="7">
    <source>
        <dbReference type="ARBA" id="ARBA00022840"/>
    </source>
</evidence>
<keyword evidence="5 10" id="KW-0347">Helicase</keyword>
<dbReference type="Proteomes" id="UP000442244">
    <property type="component" value="Unassembled WGS sequence"/>
</dbReference>
<name>A0A6P2CQI2_9LACO</name>
<dbReference type="EMBL" id="SDGY01000001">
    <property type="protein sequence ID" value="TYC46607.1"/>
    <property type="molecule type" value="Genomic_DNA"/>
</dbReference>
<dbReference type="Gene3D" id="3.90.320.10">
    <property type="match status" value="1"/>
</dbReference>
<keyword evidence="4 10" id="KW-0378">Hydrolase</keyword>
<dbReference type="InterPro" id="IPR027417">
    <property type="entry name" value="P-loop_NTPase"/>
</dbReference>
<evidence type="ECO:0000259" key="12">
    <source>
        <dbReference type="Pfam" id="PF21445"/>
    </source>
</evidence>
<evidence type="ECO:0000313" key="14">
    <source>
        <dbReference type="Proteomes" id="UP000442244"/>
    </source>
</evidence>
<keyword evidence="1 10" id="KW-0540">Nuclease</keyword>
<dbReference type="Gene3D" id="3.40.50.300">
    <property type="entry name" value="P-loop containing nucleotide triphosphate hydrolases"/>
    <property type="match status" value="4"/>
</dbReference>
<dbReference type="GO" id="GO:0016817">
    <property type="term" value="F:hydrolase activity, acting on acid anhydrides"/>
    <property type="evidence" value="ECO:0007669"/>
    <property type="project" value="InterPro"/>
</dbReference>
<keyword evidence="7 10" id="KW-0067">ATP-binding</keyword>
<comment type="miscellaneous">
    <text evidence="10">Despite having helicase-like domains, this subunit does not have helicase activity.</text>
</comment>
<dbReference type="Pfam" id="PF21445">
    <property type="entry name" value="ADDB_N"/>
    <property type="match status" value="1"/>
</dbReference>
<protein>
    <recommendedName>
        <fullName evidence="10">ATP-dependent helicase/deoxyribonuclease subunit B</fullName>
        <ecNumber evidence="10">3.1.-.-</ecNumber>
    </recommendedName>
    <alternativeName>
        <fullName evidence="10">ATP-dependent helicase/nuclease subunit RexB</fullName>
    </alternativeName>
</protein>
<dbReference type="EC" id="3.1.-.-" evidence="10"/>
<comment type="cofactor">
    <cofactor evidence="10">
        <name>Mg(2+)</name>
        <dbReference type="ChEBI" id="CHEBI:18420"/>
    </cofactor>
</comment>